<dbReference type="SUPFAM" id="SSF48239">
    <property type="entry name" value="Terpenoid cyclases/Protein prenyltransferases"/>
    <property type="match status" value="1"/>
</dbReference>
<dbReference type="PANTHER" id="PTHR11412">
    <property type="entry name" value="MACROGLOBULIN / COMPLEMENT"/>
    <property type="match status" value="1"/>
</dbReference>
<sequence>MRRLSCRAQCLQCFCLSELSHWPVPKGHQYTLEATVYALLALVKTRAFKDSRPVVRWFTQQQLVGGGLGSTQATLMVCQALSEYWINAEKPEYNLNVDILMPGKPKPYKFNVNRENHRLTRTLKVEPQSSIHIIHIQKTHRHNDKERDSTSTILDIGLLPGFTVDTDDLNLLSQGRAYTIAKYEMNAVLSERGSLIIYLDKVSHTRPEEISFRVRQTLKVGVLQPAAVSVYEYYNAETQCVKLYDPERKAGQPRWFCRGSECTCVAEGSCSLQKKGKISNDERNAKICEATLTNKTDANRKALRVSKMELKEVICAVIMAGNTDVGPMGKLRSFLSHQHCRGAVGLQKGKTYLIMGSFWYMLDEKTWVEYWPTTDECQTDEHRPSYSGLKHVVDQFQVFSCRQ</sequence>
<dbReference type="InterPro" id="IPR009048">
    <property type="entry name" value="A-macroglobulin_rcpt-bd"/>
</dbReference>
<keyword evidence="3" id="KW-1015">Disulfide bond</keyword>
<dbReference type="InterPro" id="IPR018933">
    <property type="entry name" value="Netrin_module_non-TIMP"/>
</dbReference>
<dbReference type="SMART" id="SM01361">
    <property type="entry name" value="A2M_recep"/>
    <property type="match status" value="1"/>
</dbReference>
<evidence type="ECO:0000259" key="4">
    <source>
        <dbReference type="PROSITE" id="PS50189"/>
    </source>
</evidence>
<keyword evidence="6" id="KW-1185">Reference proteome</keyword>
<evidence type="ECO:0000313" key="6">
    <source>
        <dbReference type="Proteomes" id="UP000472267"/>
    </source>
</evidence>
<dbReference type="Gene3D" id="2.40.50.120">
    <property type="match status" value="1"/>
</dbReference>
<feature type="domain" description="NTR" evidence="4">
    <location>
        <begin position="270"/>
        <end position="401"/>
    </location>
</feature>
<protein>
    <recommendedName>
        <fullName evidence="4">NTR domain-containing protein</fullName>
    </recommendedName>
</protein>
<organism evidence="5 6">
    <name type="scientific">Salarias fasciatus</name>
    <name type="common">Jewelled blenny</name>
    <name type="synonym">Blennius fasciatus</name>
    <dbReference type="NCBI Taxonomy" id="181472"/>
    <lineage>
        <taxon>Eukaryota</taxon>
        <taxon>Metazoa</taxon>
        <taxon>Chordata</taxon>
        <taxon>Craniata</taxon>
        <taxon>Vertebrata</taxon>
        <taxon>Euteleostomi</taxon>
        <taxon>Actinopterygii</taxon>
        <taxon>Neopterygii</taxon>
        <taxon>Teleostei</taxon>
        <taxon>Neoteleostei</taxon>
        <taxon>Acanthomorphata</taxon>
        <taxon>Ovalentaria</taxon>
        <taxon>Blenniimorphae</taxon>
        <taxon>Blenniiformes</taxon>
        <taxon>Blennioidei</taxon>
        <taxon>Blenniidae</taxon>
        <taxon>Salariinae</taxon>
        <taxon>Salarias</taxon>
    </lineage>
</organism>
<dbReference type="Proteomes" id="UP000472267">
    <property type="component" value="Chromosome 10"/>
</dbReference>
<evidence type="ECO:0000313" key="5">
    <source>
        <dbReference type="Ensembl" id="ENSSFAP00005050563.1"/>
    </source>
</evidence>
<dbReference type="InterPro" id="IPR011626">
    <property type="entry name" value="Alpha-macroglobulin_TED"/>
</dbReference>
<dbReference type="Gene3D" id="1.50.10.20">
    <property type="match status" value="1"/>
</dbReference>
<dbReference type="PANTHER" id="PTHR11412:SF81">
    <property type="entry name" value="COMPLEMENT C3"/>
    <property type="match status" value="1"/>
</dbReference>
<proteinExistence type="predicted"/>
<dbReference type="GO" id="GO:0005615">
    <property type="term" value="C:extracellular space"/>
    <property type="evidence" value="ECO:0007669"/>
    <property type="project" value="InterPro"/>
</dbReference>
<evidence type="ECO:0000256" key="1">
    <source>
        <dbReference type="ARBA" id="ARBA00004613"/>
    </source>
</evidence>
<comment type="subcellular location">
    <subcellularLocation>
        <location evidence="1">Secreted</location>
    </subcellularLocation>
</comment>
<dbReference type="SMART" id="SM00643">
    <property type="entry name" value="C345C"/>
    <property type="match status" value="1"/>
</dbReference>
<dbReference type="InterPro" id="IPR008993">
    <property type="entry name" value="TIMP-like_OB-fold"/>
</dbReference>
<dbReference type="InterPro" id="IPR008930">
    <property type="entry name" value="Terpenoid_cyclase/PrenylTrfase"/>
</dbReference>
<dbReference type="SUPFAM" id="SSF50242">
    <property type="entry name" value="TIMP-like"/>
    <property type="match status" value="1"/>
</dbReference>
<evidence type="ECO:0000256" key="2">
    <source>
        <dbReference type="ARBA" id="ARBA00022525"/>
    </source>
</evidence>
<dbReference type="InterPro" id="IPR036595">
    <property type="entry name" value="A-macroglobulin_rcpt-bd_sf"/>
</dbReference>
<name>A0A672J8N7_SALFA</name>
<evidence type="ECO:0000256" key="3">
    <source>
        <dbReference type="ARBA" id="ARBA00023157"/>
    </source>
</evidence>
<dbReference type="Pfam" id="PF07678">
    <property type="entry name" value="TED_complement"/>
    <property type="match status" value="1"/>
</dbReference>
<dbReference type="InterPro" id="IPR050473">
    <property type="entry name" value="A2M/Complement_sys"/>
</dbReference>
<dbReference type="SUPFAM" id="SSF49410">
    <property type="entry name" value="Alpha-macroglobulin receptor domain"/>
    <property type="match status" value="1"/>
</dbReference>
<dbReference type="OMA" id="HTWIEYW"/>
<dbReference type="Ensembl" id="ENSSFAT00005052201.1">
    <property type="protein sequence ID" value="ENSSFAP00005050563.1"/>
    <property type="gene ID" value="ENSSFAG00005024382.1"/>
</dbReference>
<accession>A0A672J8N7</accession>
<dbReference type="PROSITE" id="PS50189">
    <property type="entry name" value="NTR"/>
    <property type="match status" value="1"/>
</dbReference>
<dbReference type="Pfam" id="PF07677">
    <property type="entry name" value="A2M_recep"/>
    <property type="match status" value="1"/>
</dbReference>
<dbReference type="InParanoid" id="A0A672J8N7"/>
<reference evidence="5" key="1">
    <citation type="submission" date="2019-06" db="EMBL/GenBank/DDBJ databases">
        <authorList>
            <consortium name="Wellcome Sanger Institute Data Sharing"/>
        </authorList>
    </citation>
    <scope>NUCLEOTIDE SEQUENCE [LARGE SCALE GENOMIC DNA]</scope>
</reference>
<reference evidence="5" key="2">
    <citation type="submission" date="2025-08" db="UniProtKB">
        <authorList>
            <consortium name="Ensembl"/>
        </authorList>
    </citation>
    <scope>IDENTIFICATION</scope>
</reference>
<keyword evidence="2" id="KW-0964">Secreted</keyword>
<dbReference type="Gene3D" id="2.60.40.690">
    <property type="entry name" value="Alpha-macroglobulin, receptor-binding domain"/>
    <property type="match status" value="1"/>
</dbReference>
<dbReference type="AlphaFoldDB" id="A0A672J8N7"/>
<dbReference type="InterPro" id="IPR001134">
    <property type="entry name" value="Netrin_domain"/>
</dbReference>
<dbReference type="Pfam" id="PF01759">
    <property type="entry name" value="NTR"/>
    <property type="match status" value="1"/>
</dbReference>
<reference evidence="5" key="3">
    <citation type="submission" date="2025-09" db="UniProtKB">
        <authorList>
            <consortium name="Ensembl"/>
        </authorList>
    </citation>
    <scope>IDENTIFICATION</scope>
</reference>